<evidence type="ECO:0000256" key="5">
    <source>
        <dbReference type="ARBA" id="ARBA00011245"/>
    </source>
</evidence>
<dbReference type="Pfam" id="PF01379">
    <property type="entry name" value="Porphobil_deam"/>
    <property type="match status" value="1"/>
</dbReference>
<comment type="cofactor">
    <cofactor evidence="1">
        <name>dipyrromethane</name>
        <dbReference type="ChEBI" id="CHEBI:60342"/>
    </cofactor>
</comment>
<dbReference type="InterPro" id="IPR036803">
    <property type="entry name" value="Porphobilinogen_deaminase_C_sf"/>
</dbReference>
<dbReference type="RefSeq" id="WP_200761338.1">
    <property type="nucleotide sequence ID" value="NZ_CP036425.1"/>
</dbReference>
<proteinExistence type="inferred from homology"/>
<dbReference type="PANTHER" id="PTHR11557">
    <property type="entry name" value="PORPHOBILINOGEN DEAMINASE"/>
    <property type="match status" value="1"/>
</dbReference>
<evidence type="ECO:0000256" key="7">
    <source>
        <dbReference type="ARBA" id="ARBA00022679"/>
    </source>
</evidence>
<evidence type="ECO:0000256" key="1">
    <source>
        <dbReference type="ARBA" id="ARBA00001916"/>
    </source>
</evidence>
<comment type="catalytic activity">
    <reaction evidence="9">
        <text>4 porphobilinogen + H2O = hydroxymethylbilane + 4 NH4(+)</text>
        <dbReference type="Rhea" id="RHEA:13185"/>
        <dbReference type="ChEBI" id="CHEBI:15377"/>
        <dbReference type="ChEBI" id="CHEBI:28938"/>
        <dbReference type="ChEBI" id="CHEBI:57845"/>
        <dbReference type="ChEBI" id="CHEBI:58126"/>
        <dbReference type="EC" id="2.5.1.61"/>
    </reaction>
</comment>
<dbReference type="GO" id="GO:0004418">
    <property type="term" value="F:hydroxymethylbilane synthase activity"/>
    <property type="evidence" value="ECO:0007669"/>
    <property type="project" value="UniProtKB-UniRule"/>
</dbReference>
<evidence type="ECO:0000256" key="3">
    <source>
        <dbReference type="ARBA" id="ARBA00004735"/>
    </source>
</evidence>
<dbReference type="SUPFAM" id="SSF54782">
    <property type="entry name" value="Porphobilinogen deaminase (hydroxymethylbilane synthase), C-terminal domain"/>
    <property type="match status" value="1"/>
</dbReference>
<evidence type="ECO:0000259" key="11">
    <source>
        <dbReference type="Pfam" id="PF01379"/>
    </source>
</evidence>
<reference evidence="12 13" key="1">
    <citation type="submission" date="2019-02" db="EMBL/GenBank/DDBJ databases">
        <title>Deep-cultivation of Planctomycetes and their phenomic and genomic characterization uncovers novel biology.</title>
        <authorList>
            <person name="Wiegand S."/>
            <person name="Jogler M."/>
            <person name="Boedeker C."/>
            <person name="Pinto D."/>
            <person name="Vollmers J."/>
            <person name="Rivas-Marin E."/>
            <person name="Kohn T."/>
            <person name="Peeters S.H."/>
            <person name="Heuer A."/>
            <person name="Rast P."/>
            <person name="Oberbeckmann S."/>
            <person name="Bunk B."/>
            <person name="Jeske O."/>
            <person name="Meyerdierks A."/>
            <person name="Storesund J.E."/>
            <person name="Kallscheuer N."/>
            <person name="Luecker S."/>
            <person name="Lage O.M."/>
            <person name="Pohl T."/>
            <person name="Merkel B.J."/>
            <person name="Hornburger P."/>
            <person name="Mueller R.-W."/>
            <person name="Bruemmer F."/>
            <person name="Labrenz M."/>
            <person name="Spormann A.M."/>
            <person name="Op den Camp H."/>
            <person name="Overmann J."/>
            <person name="Amann R."/>
            <person name="Jetten M.S.M."/>
            <person name="Mascher T."/>
            <person name="Medema M.H."/>
            <person name="Devos D.P."/>
            <person name="Kaster A.-K."/>
            <person name="Ovreas L."/>
            <person name="Rohde M."/>
            <person name="Galperin M.Y."/>
            <person name="Jogler C."/>
        </authorList>
    </citation>
    <scope>NUCLEOTIDE SEQUENCE [LARGE SCALE GENOMIC DNA]</scope>
    <source>
        <strain evidence="12 13">KS4</strain>
    </source>
</reference>
<dbReference type="GO" id="GO:0006783">
    <property type="term" value="P:heme biosynthetic process"/>
    <property type="evidence" value="ECO:0007669"/>
    <property type="project" value="TreeGrafter"/>
</dbReference>
<dbReference type="PRINTS" id="PR00151">
    <property type="entry name" value="PORPHBDMNASE"/>
</dbReference>
<dbReference type="SUPFAM" id="SSF53850">
    <property type="entry name" value="Periplasmic binding protein-like II"/>
    <property type="match status" value="1"/>
</dbReference>
<gene>
    <name evidence="12" type="primary">hemC</name>
    <name evidence="12" type="ORF">KS4_32490</name>
</gene>
<dbReference type="InterPro" id="IPR022419">
    <property type="entry name" value="Porphobilin_deaminase_cofac_BS"/>
</dbReference>
<name>A0A517YY88_9BACT</name>
<evidence type="ECO:0000256" key="2">
    <source>
        <dbReference type="ARBA" id="ARBA00002869"/>
    </source>
</evidence>
<sequence length="329" mass="35835">MRRSRKPIVIASRRSLLARTQAEMVGRALGKLHPNVEIQYRWIESEGDIKLNQSLADIGGKGLFTRTIESVLLKGEADIAVHSLKDLPARDTPGLMIAAVPKRTVVNDCLIAKDGSTSLDQLATGAIIGTSSPRRASQLLRARPDLKIDLIRGNVETRINKVIAPQPNTIHYDATLLAAAGLRRLKKLDLAARTIPTDIMLPAACQAALAIQCRSDDHVTLTRCLPLNNPSSSTAVHAEREILAALEADCHSAIAVLAEPVETGDELTKRTGDQTYRLQIRILSPDGSHCLEFDQQTKTKELRRLIKTAVSQLKEQGADDLLHSQTIGA</sequence>
<evidence type="ECO:0000256" key="8">
    <source>
        <dbReference type="ARBA" id="ARBA00023244"/>
    </source>
</evidence>
<dbReference type="KEGG" id="pcor:KS4_32490"/>
<dbReference type="PANTHER" id="PTHR11557:SF0">
    <property type="entry name" value="PORPHOBILINOGEN DEAMINASE"/>
    <property type="match status" value="1"/>
</dbReference>
<dbReference type="PIRSF" id="PIRSF001438">
    <property type="entry name" value="4pyrrol_synth_OHMeBilane_synth"/>
    <property type="match status" value="1"/>
</dbReference>
<dbReference type="AlphaFoldDB" id="A0A517YY88"/>
<accession>A0A517YY88</accession>
<comment type="function">
    <text evidence="2">Tetrapolymerization of the monopyrrole PBG into the hydroxymethylbilane pre-uroporphyrinogen in several discrete steps.</text>
</comment>
<dbReference type="PROSITE" id="PS00533">
    <property type="entry name" value="PORPHOBILINOGEN_DEAM"/>
    <property type="match status" value="1"/>
</dbReference>
<evidence type="ECO:0000313" key="13">
    <source>
        <dbReference type="Proteomes" id="UP000317369"/>
    </source>
</evidence>
<organism evidence="12 13">
    <name type="scientific">Poriferisphaera corsica</name>
    <dbReference type="NCBI Taxonomy" id="2528020"/>
    <lineage>
        <taxon>Bacteria</taxon>
        <taxon>Pseudomonadati</taxon>
        <taxon>Planctomycetota</taxon>
        <taxon>Phycisphaerae</taxon>
        <taxon>Phycisphaerales</taxon>
        <taxon>Phycisphaeraceae</taxon>
        <taxon>Poriferisphaera</taxon>
    </lineage>
</organism>
<dbReference type="Proteomes" id="UP000317369">
    <property type="component" value="Chromosome"/>
</dbReference>
<evidence type="ECO:0000313" key="12">
    <source>
        <dbReference type="EMBL" id="QDU35169.1"/>
    </source>
</evidence>
<evidence type="ECO:0000256" key="9">
    <source>
        <dbReference type="ARBA" id="ARBA00048169"/>
    </source>
</evidence>
<dbReference type="GO" id="GO:0005737">
    <property type="term" value="C:cytoplasm"/>
    <property type="evidence" value="ECO:0007669"/>
    <property type="project" value="UniProtKB-UniRule"/>
</dbReference>
<evidence type="ECO:0000256" key="10">
    <source>
        <dbReference type="NCBIfam" id="TIGR00212"/>
    </source>
</evidence>
<dbReference type="EMBL" id="CP036425">
    <property type="protein sequence ID" value="QDU35169.1"/>
    <property type="molecule type" value="Genomic_DNA"/>
</dbReference>
<comment type="similarity">
    <text evidence="4">Belongs to the HMBS family.</text>
</comment>
<feature type="domain" description="Porphobilinogen deaminase N-terminal" evidence="11">
    <location>
        <begin position="8"/>
        <end position="220"/>
    </location>
</feature>
<dbReference type="InterPro" id="IPR022417">
    <property type="entry name" value="Porphobilin_deaminase_N"/>
</dbReference>
<dbReference type="Gene3D" id="3.40.190.10">
    <property type="entry name" value="Periplasmic binding protein-like II"/>
    <property type="match status" value="2"/>
</dbReference>
<dbReference type="Gene3D" id="3.30.160.40">
    <property type="entry name" value="Porphobilinogen deaminase, C-terminal domain"/>
    <property type="match status" value="1"/>
</dbReference>
<dbReference type="FunFam" id="3.40.190.10:FF:000005">
    <property type="entry name" value="Porphobilinogen deaminase"/>
    <property type="match status" value="1"/>
</dbReference>
<protein>
    <recommendedName>
        <fullName evidence="6 10">Hydroxymethylbilane synthase</fullName>
        <ecNumber evidence="6 10">2.5.1.61</ecNumber>
    </recommendedName>
</protein>
<keyword evidence="8" id="KW-0627">Porphyrin biosynthesis</keyword>
<evidence type="ECO:0000256" key="4">
    <source>
        <dbReference type="ARBA" id="ARBA00005638"/>
    </source>
</evidence>
<dbReference type="NCBIfam" id="TIGR00212">
    <property type="entry name" value="hemC"/>
    <property type="match status" value="1"/>
</dbReference>
<comment type="pathway">
    <text evidence="3">Porphyrin-containing compound metabolism; protoporphyrin-IX biosynthesis; coproporphyrinogen-III from 5-aminolevulinate: step 2/4.</text>
</comment>
<keyword evidence="13" id="KW-1185">Reference proteome</keyword>
<keyword evidence="7 12" id="KW-0808">Transferase</keyword>
<dbReference type="InterPro" id="IPR000860">
    <property type="entry name" value="HemC"/>
</dbReference>
<dbReference type="EC" id="2.5.1.61" evidence="6 10"/>
<comment type="subunit">
    <text evidence="5">Monomer.</text>
</comment>
<evidence type="ECO:0000256" key="6">
    <source>
        <dbReference type="ARBA" id="ARBA00012655"/>
    </source>
</evidence>